<keyword evidence="1" id="KW-0378">Hydrolase</keyword>
<proteinExistence type="predicted"/>
<evidence type="ECO:0000313" key="1">
    <source>
        <dbReference type="EMBL" id="KAI0064707.1"/>
    </source>
</evidence>
<keyword evidence="2" id="KW-1185">Reference proteome</keyword>
<sequence length="554" mass="60142">MVDANADSGKVDGGGHDTIDPNPNIRALFVPSAPERVAVADVRLLHLFLLRYRRRSLSLSLSAVLSMVLFSRLSMRSLSATNRTAAIARHMASSSGTPAPEEPTVLYEENGAMRRYILNRPRKMNSLDTAMLDSLAARLEPWDKAELAGIIVGSSDGRAFCAGGDVAGVVKNAESDDTRPKAIEFFRREFGLNHTLAALSKPYVAVMNGITFGGGMGLVFPAPFRVATEKTSVAMPETKIGYCPDVGASYYLSRLDGQIGTYLGLTSAVLPGRAAFEHGLATHYISSARVPILYERLAALENPTLRQIDDAIEELHWEREPSDPVSSLTGAVRNALDSAFSHNTVEEIIAALKKYAEGSTDSDVVQWAKDTLAVLNERSPTGLKVALLAIRKGKDLSLLDALKMELGFATAFCSGATPDFKAGVTHVLIDKKKTGYPSWSPATLEEVSVTALESTFFKQDNAAEGLILPDSFNVTDDPPPHPMRFALPTEEEIGQIVMGRHQASGSSALTLSELINKLEDLKRGKYGVADKVKEVVSRRCGHNKREGEYLEWKH</sequence>
<dbReference type="Proteomes" id="UP000814140">
    <property type="component" value="Unassembled WGS sequence"/>
</dbReference>
<accession>A0ACB8T8E6</accession>
<comment type="caution">
    <text evidence="1">The sequence shown here is derived from an EMBL/GenBank/DDBJ whole genome shotgun (WGS) entry which is preliminary data.</text>
</comment>
<protein>
    <submittedName>
        <fullName evidence="1">3-hydroxyisobutyryl-coenzyme A hydrolase</fullName>
    </submittedName>
</protein>
<reference evidence="1" key="1">
    <citation type="submission" date="2021-03" db="EMBL/GenBank/DDBJ databases">
        <authorList>
            <consortium name="DOE Joint Genome Institute"/>
            <person name="Ahrendt S."/>
            <person name="Looney B.P."/>
            <person name="Miyauchi S."/>
            <person name="Morin E."/>
            <person name="Drula E."/>
            <person name="Courty P.E."/>
            <person name="Chicoki N."/>
            <person name="Fauchery L."/>
            <person name="Kohler A."/>
            <person name="Kuo A."/>
            <person name="Labutti K."/>
            <person name="Pangilinan J."/>
            <person name="Lipzen A."/>
            <person name="Riley R."/>
            <person name="Andreopoulos W."/>
            <person name="He G."/>
            <person name="Johnson J."/>
            <person name="Barry K.W."/>
            <person name="Grigoriev I.V."/>
            <person name="Nagy L."/>
            <person name="Hibbett D."/>
            <person name="Henrissat B."/>
            <person name="Matheny P.B."/>
            <person name="Labbe J."/>
            <person name="Martin F."/>
        </authorList>
    </citation>
    <scope>NUCLEOTIDE SEQUENCE</scope>
    <source>
        <strain evidence="1">HHB10654</strain>
    </source>
</reference>
<gene>
    <name evidence="1" type="ORF">BV25DRAFT_1823110</name>
</gene>
<name>A0ACB8T8E6_9AGAM</name>
<organism evidence="1 2">
    <name type="scientific">Artomyces pyxidatus</name>
    <dbReference type="NCBI Taxonomy" id="48021"/>
    <lineage>
        <taxon>Eukaryota</taxon>
        <taxon>Fungi</taxon>
        <taxon>Dikarya</taxon>
        <taxon>Basidiomycota</taxon>
        <taxon>Agaricomycotina</taxon>
        <taxon>Agaricomycetes</taxon>
        <taxon>Russulales</taxon>
        <taxon>Auriscalpiaceae</taxon>
        <taxon>Artomyces</taxon>
    </lineage>
</organism>
<evidence type="ECO:0000313" key="2">
    <source>
        <dbReference type="Proteomes" id="UP000814140"/>
    </source>
</evidence>
<reference evidence="1" key="2">
    <citation type="journal article" date="2022" name="New Phytol.">
        <title>Evolutionary transition to the ectomycorrhizal habit in the genomes of a hyperdiverse lineage of mushroom-forming fungi.</title>
        <authorList>
            <person name="Looney B."/>
            <person name="Miyauchi S."/>
            <person name="Morin E."/>
            <person name="Drula E."/>
            <person name="Courty P.E."/>
            <person name="Kohler A."/>
            <person name="Kuo A."/>
            <person name="LaButti K."/>
            <person name="Pangilinan J."/>
            <person name="Lipzen A."/>
            <person name="Riley R."/>
            <person name="Andreopoulos W."/>
            <person name="He G."/>
            <person name="Johnson J."/>
            <person name="Nolan M."/>
            <person name="Tritt A."/>
            <person name="Barry K.W."/>
            <person name="Grigoriev I.V."/>
            <person name="Nagy L.G."/>
            <person name="Hibbett D."/>
            <person name="Henrissat B."/>
            <person name="Matheny P.B."/>
            <person name="Labbe J."/>
            <person name="Martin F.M."/>
        </authorList>
    </citation>
    <scope>NUCLEOTIDE SEQUENCE</scope>
    <source>
        <strain evidence="1">HHB10654</strain>
    </source>
</reference>
<dbReference type="EMBL" id="MU277198">
    <property type="protein sequence ID" value="KAI0064707.1"/>
    <property type="molecule type" value="Genomic_DNA"/>
</dbReference>